<comment type="caution">
    <text evidence="1">The sequence shown here is derived from an EMBL/GenBank/DDBJ whole genome shotgun (WGS) entry which is preliminary data.</text>
</comment>
<keyword evidence="2" id="KW-1185">Reference proteome</keyword>
<proteinExistence type="predicted"/>
<evidence type="ECO:0000313" key="1">
    <source>
        <dbReference type="EMBL" id="KAK2856256.1"/>
    </source>
</evidence>
<dbReference type="EMBL" id="JAUPFM010000003">
    <property type="protein sequence ID" value="KAK2856256.1"/>
    <property type="molecule type" value="Genomic_DNA"/>
</dbReference>
<dbReference type="Pfam" id="PF18749">
    <property type="entry name" value="SNAD3"/>
    <property type="match status" value="1"/>
</dbReference>
<evidence type="ECO:0000313" key="2">
    <source>
        <dbReference type="Proteomes" id="UP001187415"/>
    </source>
</evidence>
<organism evidence="1 2">
    <name type="scientific">Channa striata</name>
    <name type="common">Snakehead murrel</name>
    <name type="synonym">Ophicephalus striatus</name>
    <dbReference type="NCBI Taxonomy" id="64152"/>
    <lineage>
        <taxon>Eukaryota</taxon>
        <taxon>Metazoa</taxon>
        <taxon>Chordata</taxon>
        <taxon>Craniata</taxon>
        <taxon>Vertebrata</taxon>
        <taxon>Euteleostomi</taxon>
        <taxon>Actinopterygii</taxon>
        <taxon>Neopterygii</taxon>
        <taxon>Teleostei</taxon>
        <taxon>Neoteleostei</taxon>
        <taxon>Acanthomorphata</taxon>
        <taxon>Anabantaria</taxon>
        <taxon>Anabantiformes</taxon>
        <taxon>Channoidei</taxon>
        <taxon>Channidae</taxon>
        <taxon>Channa</taxon>
    </lineage>
</organism>
<sequence>MLGKDTPHSAKRVMDDLKFNYLLNKKFVEFHHDITEECGAEDKQHSRDVTEKQEEIIMHGPYYPNYNTGEHSEDLIIKQTQELLESETLSEDCKVPRNGGVCME</sequence>
<dbReference type="Proteomes" id="UP001187415">
    <property type="component" value="Unassembled WGS sequence"/>
</dbReference>
<name>A0AA88T2M5_CHASR</name>
<protein>
    <submittedName>
        <fullName evidence="1">Uncharacterized protein</fullName>
    </submittedName>
</protein>
<gene>
    <name evidence="1" type="ORF">Q5P01_004991</name>
</gene>
<dbReference type="InterPro" id="IPR040820">
    <property type="entry name" value="SNAD3"/>
</dbReference>
<accession>A0AA88T2M5</accession>
<dbReference type="AlphaFoldDB" id="A0AA88T2M5"/>
<reference evidence="1" key="1">
    <citation type="submission" date="2023-07" db="EMBL/GenBank/DDBJ databases">
        <title>Chromosome-level Genome Assembly of Striped Snakehead (Channa striata).</title>
        <authorList>
            <person name="Liu H."/>
        </authorList>
    </citation>
    <scope>NUCLEOTIDE SEQUENCE</scope>
    <source>
        <strain evidence="1">Gz</strain>
        <tissue evidence="1">Muscle</tissue>
    </source>
</reference>